<feature type="binding site" evidence="4">
    <location>
        <position position="61"/>
    </location>
    <ligand>
        <name>substrate</name>
    </ligand>
</feature>
<protein>
    <recommendedName>
        <fullName evidence="5">5-formyltetrahydrofolate cyclo-ligase</fullName>
        <ecNumber evidence="5">6.3.3.2</ecNumber>
    </recommendedName>
</protein>
<dbReference type="PANTHER" id="PTHR23407">
    <property type="entry name" value="ATPASE INHIBITOR/5-FORMYLTETRAHYDROFOLATE CYCLO-LIGASE"/>
    <property type="match status" value="1"/>
</dbReference>
<dbReference type="Pfam" id="PF01812">
    <property type="entry name" value="5-FTHF_cyc-lig"/>
    <property type="match status" value="1"/>
</dbReference>
<feature type="binding site" evidence="4">
    <location>
        <begin position="10"/>
        <end position="14"/>
    </location>
    <ligand>
        <name>ATP</name>
        <dbReference type="ChEBI" id="CHEBI:30616"/>
    </ligand>
</feature>
<dbReference type="NCBIfam" id="TIGR02727">
    <property type="entry name" value="MTHFS_bact"/>
    <property type="match status" value="1"/>
</dbReference>
<evidence type="ECO:0000256" key="3">
    <source>
        <dbReference type="ARBA" id="ARBA00022840"/>
    </source>
</evidence>
<reference evidence="6" key="2">
    <citation type="journal article" date="2021" name="PeerJ">
        <title>Extensive microbial diversity within the chicken gut microbiome revealed by metagenomics and culture.</title>
        <authorList>
            <person name="Gilroy R."/>
            <person name="Ravi A."/>
            <person name="Getino M."/>
            <person name="Pursley I."/>
            <person name="Horton D.L."/>
            <person name="Alikhan N.F."/>
            <person name="Baker D."/>
            <person name="Gharbi K."/>
            <person name="Hall N."/>
            <person name="Watson M."/>
            <person name="Adriaenssens E.M."/>
            <person name="Foster-Nyarko E."/>
            <person name="Jarju S."/>
            <person name="Secka A."/>
            <person name="Antonio M."/>
            <person name="Oren A."/>
            <person name="Chaudhuri R.R."/>
            <person name="La Ragione R."/>
            <person name="Hildebrand F."/>
            <person name="Pallen M.J."/>
        </authorList>
    </citation>
    <scope>NUCLEOTIDE SEQUENCE</scope>
    <source>
        <strain evidence="6">ChiSjej1B19-7085</strain>
    </source>
</reference>
<sequence>MPVKNIRELKTGLRAKYRSIRESLDPAVKAEMDGAVLEKLLSLREYKVNSTVFTYVSKSIEVDTFGLIEASLQAGKKVAAPRCVPGTYDMEFFYISSVDDLEKGMFGVLEPNPERCKKVEDFSRGFCVVPGLCFDVQGFRLGYGKGYYDRFLSRFGGFTAGISYASCVQWNLPHGFYDRPVDVLVTEKYIRKTARRRGKGGKA</sequence>
<dbReference type="Gene3D" id="3.40.50.10420">
    <property type="entry name" value="NagB/RpiA/CoA transferase-like"/>
    <property type="match status" value="1"/>
</dbReference>
<feature type="binding site" evidence="4">
    <location>
        <position position="56"/>
    </location>
    <ligand>
        <name>substrate</name>
    </ligand>
</feature>
<evidence type="ECO:0000256" key="2">
    <source>
        <dbReference type="ARBA" id="ARBA00022741"/>
    </source>
</evidence>
<dbReference type="EC" id="6.3.3.2" evidence="5"/>
<comment type="cofactor">
    <cofactor evidence="5">
        <name>Mg(2+)</name>
        <dbReference type="ChEBI" id="CHEBI:18420"/>
    </cofactor>
</comment>
<dbReference type="PANTHER" id="PTHR23407:SF1">
    <property type="entry name" value="5-FORMYLTETRAHYDROFOLATE CYCLO-LIGASE"/>
    <property type="match status" value="1"/>
</dbReference>
<name>A0A9D1DNX2_9FIRM</name>
<evidence type="ECO:0000313" key="7">
    <source>
        <dbReference type="Proteomes" id="UP000886785"/>
    </source>
</evidence>
<dbReference type="SUPFAM" id="SSF100950">
    <property type="entry name" value="NagB/RpiA/CoA transferase-like"/>
    <property type="match status" value="1"/>
</dbReference>
<keyword evidence="5" id="KW-0460">Magnesium</keyword>
<gene>
    <name evidence="6" type="ORF">IAA54_01695</name>
</gene>
<evidence type="ECO:0000256" key="4">
    <source>
        <dbReference type="PIRSR" id="PIRSR006806-1"/>
    </source>
</evidence>
<dbReference type="GO" id="GO:0035999">
    <property type="term" value="P:tetrahydrofolate interconversion"/>
    <property type="evidence" value="ECO:0007669"/>
    <property type="project" value="TreeGrafter"/>
</dbReference>
<dbReference type="InterPro" id="IPR037171">
    <property type="entry name" value="NagB/RpiA_transferase-like"/>
</dbReference>
<reference evidence="6" key="1">
    <citation type="submission" date="2020-10" db="EMBL/GenBank/DDBJ databases">
        <authorList>
            <person name="Gilroy R."/>
        </authorList>
    </citation>
    <scope>NUCLEOTIDE SEQUENCE</scope>
    <source>
        <strain evidence="6">ChiSjej1B19-7085</strain>
    </source>
</reference>
<evidence type="ECO:0000256" key="1">
    <source>
        <dbReference type="ARBA" id="ARBA00010638"/>
    </source>
</evidence>
<dbReference type="GO" id="GO:0046872">
    <property type="term" value="F:metal ion binding"/>
    <property type="evidence" value="ECO:0007669"/>
    <property type="project" value="UniProtKB-KW"/>
</dbReference>
<proteinExistence type="inferred from homology"/>
<comment type="catalytic activity">
    <reaction evidence="5">
        <text>(6S)-5-formyl-5,6,7,8-tetrahydrofolate + ATP = (6R)-5,10-methenyltetrahydrofolate + ADP + phosphate</text>
        <dbReference type="Rhea" id="RHEA:10488"/>
        <dbReference type="ChEBI" id="CHEBI:30616"/>
        <dbReference type="ChEBI" id="CHEBI:43474"/>
        <dbReference type="ChEBI" id="CHEBI:57455"/>
        <dbReference type="ChEBI" id="CHEBI:57457"/>
        <dbReference type="ChEBI" id="CHEBI:456216"/>
        <dbReference type="EC" id="6.3.3.2"/>
    </reaction>
</comment>
<keyword evidence="3 4" id="KW-0067">ATP-binding</keyword>
<keyword evidence="6" id="KW-0436">Ligase</keyword>
<feature type="binding site" evidence="4">
    <location>
        <begin position="140"/>
        <end position="148"/>
    </location>
    <ligand>
        <name>ATP</name>
        <dbReference type="ChEBI" id="CHEBI:30616"/>
    </ligand>
</feature>
<evidence type="ECO:0000313" key="6">
    <source>
        <dbReference type="EMBL" id="HIR56354.1"/>
    </source>
</evidence>
<comment type="similarity">
    <text evidence="1 5">Belongs to the 5-formyltetrahydrofolate cyclo-ligase family.</text>
</comment>
<keyword evidence="5" id="KW-0479">Metal-binding</keyword>
<keyword evidence="2 4" id="KW-0547">Nucleotide-binding</keyword>
<comment type="caution">
    <text evidence="6">The sequence shown here is derived from an EMBL/GenBank/DDBJ whole genome shotgun (WGS) entry which is preliminary data.</text>
</comment>
<dbReference type="GO" id="GO:0005524">
    <property type="term" value="F:ATP binding"/>
    <property type="evidence" value="ECO:0007669"/>
    <property type="project" value="UniProtKB-KW"/>
</dbReference>
<dbReference type="AlphaFoldDB" id="A0A9D1DNX2"/>
<organism evidence="6 7">
    <name type="scientific">Candidatus Gallacutalibacter pullicola</name>
    <dbReference type="NCBI Taxonomy" id="2840830"/>
    <lineage>
        <taxon>Bacteria</taxon>
        <taxon>Bacillati</taxon>
        <taxon>Bacillota</taxon>
        <taxon>Clostridia</taxon>
        <taxon>Eubacteriales</taxon>
        <taxon>Candidatus Gallacutalibacter</taxon>
    </lineage>
</organism>
<dbReference type="PIRSF" id="PIRSF006806">
    <property type="entry name" value="FTHF_cligase"/>
    <property type="match status" value="1"/>
</dbReference>
<dbReference type="InterPro" id="IPR002698">
    <property type="entry name" value="FTHF_cligase"/>
</dbReference>
<evidence type="ECO:0000256" key="5">
    <source>
        <dbReference type="RuleBase" id="RU361279"/>
    </source>
</evidence>
<dbReference type="Proteomes" id="UP000886785">
    <property type="component" value="Unassembled WGS sequence"/>
</dbReference>
<dbReference type="InterPro" id="IPR024185">
    <property type="entry name" value="FTHF_cligase-like_sf"/>
</dbReference>
<dbReference type="EMBL" id="DVHF01000021">
    <property type="protein sequence ID" value="HIR56354.1"/>
    <property type="molecule type" value="Genomic_DNA"/>
</dbReference>
<accession>A0A9D1DNX2</accession>
<dbReference type="GO" id="GO:0009396">
    <property type="term" value="P:folic acid-containing compound biosynthetic process"/>
    <property type="evidence" value="ECO:0007669"/>
    <property type="project" value="TreeGrafter"/>
</dbReference>
<dbReference type="GO" id="GO:0030272">
    <property type="term" value="F:5-formyltetrahydrofolate cyclo-ligase activity"/>
    <property type="evidence" value="ECO:0007669"/>
    <property type="project" value="UniProtKB-EC"/>
</dbReference>